<dbReference type="PANTHER" id="PTHR48022:SF48">
    <property type="entry name" value="SUGAR TRANSPORTER, PUTATIVE (AFU_ORTHOLOGUE AFUA_3G06730)-RELATED"/>
    <property type="match status" value="1"/>
</dbReference>
<dbReference type="EMBL" id="CWKI01000011">
    <property type="protein sequence ID" value="CTR09690.1"/>
    <property type="molecule type" value="Genomic_DNA"/>
</dbReference>
<keyword evidence="12" id="KW-1185">Reference proteome</keyword>
<keyword evidence="4 9" id="KW-0812">Transmembrane</keyword>
<dbReference type="InterPro" id="IPR020846">
    <property type="entry name" value="MFS_dom"/>
</dbReference>
<organism evidence="11 12">
    <name type="scientific">Rhodotorula toruloides</name>
    <name type="common">Yeast</name>
    <name type="synonym">Rhodosporidium toruloides</name>
    <dbReference type="NCBI Taxonomy" id="5286"/>
    <lineage>
        <taxon>Eukaryota</taxon>
        <taxon>Fungi</taxon>
        <taxon>Dikarya</taxon>
        <taxon>Basidiomycota</taxon>
        <taxon>Pucciniomycotina</taxon>
        <taxon>Microbotryomycetes</taxon>
        <taxon>Sporidiobolales</taxon>
        <taxon>Sporidiobolaceae</taxon>
        <taxon>Rhodotorula</taxon>
    </lineage>
</organism>
<evidence type="ECO:0000256" key="6">
    <source>
        <dbReference type="ARBA" id="ARBA00023136"/>
    </source>
</evidence>
<dbReference type="InterPro" id="IPR003663">
    <property type="entry name" value="Sugar/inositol_transpt"/>
</dbReference>
<dbReference type="Gene3D" id="1.20.1250.20">
    <property type="entry name" value="MFS general substrate transporter like domains"/>
    <property type="match status" value="2"/>
</dbReference>
<evidence type="ECO:0000256" key="4">
    <source>
        <dbReference type="ARBA" id="ARBA00022692"/>
    </source>
</evidence>
<feature type="transmembrane region" description="Helical" evidence="9">
    <location>
        <begin position="263"/>
        <end position="280"/>
    </location>
</feature>
<dbReference type="InterPro" id="IPR005828">
    <property type="entry name" value="MFS_sugar_transport-like"/>
</dbReference>
<feature type="transmembrane region" description="Helical" evidence="9">
    <location>
        <begin position="661"/>
        <end position="679"/>
    </location>
</feature>
<feature type="region of interest" description="Disordered" evidence="8">
    <location>
        <begin position="37"/>
        <end position="59"/>
    </location>
</feature>
<dbReference type="PROSITE" id="PS00216">
    <property type="entry name" value="SUGAR_TRANSPORT_1"/>
    <property type="match status" value="1"/>
</dbReference>
<evidence type="ECO:0000256" key="1">
    <source>
        <dbReference type="ARBA" id="ARBA00004141"/>
    </source>
</evidence>
<feature type="transmembrane region" description="Helical" evidence="9">
    <location>
        <begin position="234"/>
        <end position="251"/>
    </location>
</feature>
<dbReference type="OMA" id="LECITWG"/>
<evidence type="ECO:0000256" key="7">
    <source>
        <dbReference type="ARBA" id="ARBA00049119"/>
    </source>
</evidence>
<accession>A0A0K3CMJ7</accession>
<reference evidence="11 12" key="1">
    <citation type="submission" date="2015-07" db="EMBL/GenBank/DDBJ databases">
        <authorList>
            <person name="Cajimat M.N.B."/>
            <person name="Milazzo M.L."/>
            <person name="Fulhorst C.F."/>
        </authorList>
    </citation>
    <scope>NUCLEOTIDE SEQUENCE [LARGE SCALE GENOMIC DNA]</scope>
    <source>
        <strain evidence="11">Single colony</strain>
    </source>
</reference>
<evidence type="ECO:0000313" key="11">
    <source>
        <dbReference type="EMBL" id="CTR09690.1"/>
    </source>
</evidence>
<feature type="transmembrane region" description="Helical" evidence="9">
    <location>
        <begin position="320"/>
        <end position="339"/>
    </location>
</feature>
<evidence type="ECO:0000256" key="2">
    <source>
        <dbReference type="ARBA" id="ARBA00010992"/>
    </source>
</evidence>
<dbReference type="SUPFAM" id="SSF103473">
    <property type="entry name" value="MFS general substrate transporter"/>
    <property type="match status" value="1"/>
</dbReference>
<sequence length="730" mass="78708">HGVSNLAGDGLVMKLDERALNAPSDPSIQRLSAHELLRDPWPPPSSSAGSQHASGSRYSTAAVIDDGDRVARWLSGGSPSLASRRAARRWAATLRAEPAKWSIFVDGRLSPVASAKPFSNSSGAPSFSSLSSALSPASIRLTMSRHSSDDFFAPEPKGQQTFVDHVDTIEQRNARSTGFKGLIKDTRMLGIATMATLGGFLFGYDQGVVGNVLVLESFGADFPHIYMNASVKGWWVSTLLLAAWLGSLLSGPLTDRLGRKRTIQWVTIIFVLGAALQAGATNNGFLFGGRAVAGLAVGTLTMVVPPYIAELAPAHLRGSLVALQQLNITVGILLSYWIAYGTSHIGGTRCAPGVPYTGPVGADGNPTFDAYHDVPAGGCTGQSPASWRIPIALQILPAILLGIGMFWMPYSPRWLTEVGRDEEAKNTLAYLRSSTVEDPAVVHEFLEIKAEVLIERELRHAKTAGKGGIRGMIQPYLDLVSTRSNFHRLWIGCSTMFFQQFIGCTLTSIPDYAPTIFASLGLDPNTTSLLATGVYGVCNMVSTLPAVLLLDRLGRRKLLLAGSVGCFCSLVIVGSIVATCANDWAAHASAGRVAIVFVYLYDVNFSYSWGPLGWVLPAEIFNLATRSTGTSLTTSTTWMSNFVIGLVSPMMLQNIAHGGTYFFFAAFAVIGFISTYLFLPETRMKTLEEMDELFGMQRAQEYRDLERRIRAEVGLGKAGYAKNESKEQIV</sequence>
<comment type="similarity">
    <text evidence="2">Belongs to the major facilitator superfamily. Sugar transporter (TC 2.A.1.1) family.</text>
</comment>
<feature type="transmembrane region" description="Helical" evidence="9">
    <location>
        <begin position="636"/>
        <end position="655"/>
    </location>
</feature>
<keyword evidence="3" id="KW-0813">Transport</keyword>
<dbReference type="NCBIfam" id="TIGR00879">
    <property type="entry name" value="SP"/>
    <property type="match status" value="1"/>
</dbReference>
<name>A0A0K3CMJ7_RHOTO</name>
<dbReference type="InterPro" id="IPR050360">
    <property type="entry name" value="MFS_Sugar_Transporters"/>
</dbReference>
<evidence type="ECO:0000256" key="9">
    <source>
        <dbReference type="SAM" id="Phobius"/>
    </source>
</evidence>
<evidence type="ECO:0000313" key="12">
    <source>
        <dbReference type="Proteomes" id="UP000199069"/>
    </source>
</evidence>
<feature type="transmembrane region" description="Helical" evidence="9">
    <location>
        <begin position="558"/>
        <end position="578"/>
    </location>
</feature>
<dbReference type="Pfam" id="PF00083">
    <property type="entry name" value="Sugar_tr"/>
    <property type="match status" value="1"/>
</dbReference>
<dbReference type="PANTHER" id="PTHR48022">
    <property type="entry name" value="PLASTIDIC GLUCOSE TRANSPORTER 4"/>
    <property type="match status" value="1"/>
</dbReference>
<protein>
    <submittedName>
        <fullName evidence="11">FGENESH: predicted gene_11.47 protein</fullName>
    </submittedName>
</protein>
<keyword evidence="5 9" id="KW-1133">Transmembrane helix</keyword>
<dbReference type="PROSITE" id="PS50850">
    <property type="entry name" value="MFS"/>
    <property type="match status" value="1"/>
</dbReference>
<dbReference type="Proteomes" id="UP000199069">
    <property type="component" value="Unassembled WGS sequence"/>
</dbReference>
<dbReference type="InterPro" id="IPR005829">
    <property type="entry name" value="Sugar_transporter_CS"/>
</dbReference>
<gene>
    <name evidence="11" type="primary">FGENESH: predicted gene_11.47</name>
    <name evidence="11" type="ORF">BN2166_0055510</name>
</gene>
<dbReference type="GO" id="GO:0005351">
    <property type="term" value="F:carbohydrate:proton symporter activity"/>
    <property type="evidence" value="ECO:0007669"/>
    <property type="project" value="TreeGrafter"/>
</dbReference>
<feature type="domain" description="Major facilitator superfamily (MFS) profile" evidence="10">
    <location>
        <begin position="191"/>
        <end position="683"/>
    </location>
</feature>
<evidence type="ECO:0000256" key="5">
    <source>
        <dbReference type="ARBA" id="ARBA00022989"/>
    </source>
</evidence>
<feature type="compositionally biased region" description="Low complexity" evidence="8">
    <location>
        <begin position="46"/>
        <end position="56"/>
    </location>
</feature>
<proteinExistence type="inferred from homology"/>
<feature type="transmembrane region" description="Helical" evidence="9">
    <location>
        <begin position="391"/>
        <end position="410"/>
    </location>
</feature>
<dbReference type="PRINTS" id="PR00171">
    <property type="entry name" value="SUGRTRNSPORT"/>
</dbReference>
<comment type="subcellular location">
    <subcellularLocation>
        <location evidence="1">Membrane</location>
        <topology evidence="1">Multi-pass membrane protein</topology>
    </subcellularLocation>
</comment>
<comment type="catalytic activity">
    <reaction evidence="7">
        <text>myo-inositol(out) + H(+)(out) = myo-inositol(in) + H(+)(in)</text>
        <dbReference type="Rhea" id="RHEA:60364"/>
        <dbReference type="ChEBI" id="CHEBI:15378"/>
        <dbReference type="ChEBI" id="CHEBI:17268"/>
    </reaction>
</comment>
<dbReference type="GO" id="GO:0016020">
    <property type="term" value="C:membrane"/>
    <property type="evidence" value="ECO:0007669"/>
    <property type="project" value="UniProtKB-SubCell"/>
</dbReference>
<feature type="transmembrane region" description="Helical" evidence="9">
    <location>
        <begin position="529"/>
        <end position="551"/>
    </location>
</feature>
<evidence type="ECO:0000256" key="3">
    <source>
        <dbReference type="ARBA" id="ARBA00022448"/>
    </source>
</evidence>
<evidence type="ECO:0000259" key="10">
    <source>
        <dbReference type="PROSITE" id="PS50850"/>
    </source>
</evidence>
<keyword evidence="6 9" id="KW-0472">Membrane</keyword>
<feature type="transmembrane region" description="Helical" evidence="9">
    <location>
        <begin position="286"/>
        <end position="308"/>
    </location>
</feature>
<dbReference type="AlphaFoldDB" id="A0A0K3CMJ7"/>
<feature type="non-terminal residue" evidence="11">
    <location>
        <position position="1"/>
    </location>
</feature>
<dbReference type="PROSITE" id="PS00217">
    <property type="entry name" value="SUGAR_TRANSPORT_2"/>
    <property type="match status" value="1"/>
</dbReference>
<dbReference type="InterPro" id="IPR036259">
    <property type="entry name" value="MFS_trans_sf"/>
</dbReference>
<feature type="transmembrane region" description="Helical" evidence="9">
    <location>
        <begin position="189"/>
        <end position="214"/>
    </location>
</feature>
<evidence type="ECO:0000256" key="8">
    <source>
        <dbReference type="SAM" id="MobiDB-lite"/>
    </source>
</evidence>